<keyword evidence="6 7" id="KW-0472">Membrane</keyword>
<feature type="transmembrane region" description="Helical" evidence="7">
    <location>
        <begin position="209"/>
        <end position="230"/>
    </location>
</feature>
<dbReference type="PANTHER" id="PTHR42810">
    <property type="entry name" value="PURINE PERMEASE C1399.01C-RELATED"/>
    <property type="match status" value="1"/>
</dbReference>
<evidence type="ECO:0000256" key="5">
    <source>
        <dbReference type="ARBA" id="ARBA00022989"/>
    </source>
</evidence>
<protein>
    <submittedName>
        <fullName evidence="8">Xanthine/uracil permease</fullName>
    </submittedName>
</protein>
<keyword evidence="5 7" id="KW-1133">Transmembrane helix</keyword>
<evidence type="ECO:0000256" key="7">
    <source>
        <dbReference type="SAM" id="Phobius"/>
    </source>
</evidence>
<accession>A0ABR5JXB5</accession>
<feature type="transmembrane region" description="Helical" evidence="7">
    <location>
        <begin position="395"/>
        <end position="412"/>
    </location>
</feature>
<dbReference type="Pfam" id="PF00860">
    <property type="entry name" value="Xan_ur_permease"/>
    <property type="match status" value="1"/>
</dbReference>
<feature type="transmembrane region" description="Helical" evidence="7">
    <location>
        <begin position="365"/>
        <end position="383"/>
    </location>
</feature>
<feature type="transmembrane region" description="Helical" evidence="7">
    <location>
        <begin position="39"/>
        <end position="58"/>
    </location>
</feature>
<dbReference type="Proteomes" id="UP000050668">
    <property type="component" value="Unassembled WGS sequence"/>
</dbReference>
<dbReference type="NCBIfam" id="NF037981">
    <property type="entry name" value="NCS2_1"/>
    <property type="match status" value="1"/>
</dbReference>
<keyword evidence="3" id="KW-0813">Transport</keyword>
<dbReference type="EMBL" id="LGRV01000005">
    <property type="protein sequence ID" value="KOS66881.1"/>
    <property type="molecule type" value="Genomic_DNA"/>
</dbReference>
<evidence type="ECO:0000256" key="2">
    <source>
        <dbReference type="ARBA" id="ARBA00008821"/>
    </source>
</evidence>
<evidence type="ECO:0000256" key="1">
    <source>
        <dbReference type="ARBA" id="ARBA00004141"/>
    </source>
</evidence>
<name>A0ABR5JXB5_9BACI</name>
<evidence type="ECO:0000256" key="6">
    <source>
        <dbReference type="ARBA" id="ARBA00023136"/>
    </source>
</evidence>
<comment type="similarity">
    <text evidence="2">Belongs to the nucleobase:cation symporter-2 (NCS2) (TC 2.A.40) family.</text>
</comment>
<dbReference type="InterPro" id="IPR006043">
    <property type="entry name" value="NCS2"/>
</dbReference>
<feature type="transmembrane region" description="Helical" evidence="7">
    <location>
        <begin position="338"/>
        <end position="359"/>
    </location>
</feature>
<feature type="transmembrane region" description="Helical" evidence="7">
    <location>
        <begin position="250"/>
        <end position="272"/>
    </location>
</feature>
<feature type="transmembrane region" description="Helical" evidence="7">
    <location>
        <begin position="424"/>
        <end position="446"/>
    </location>
</feature>
<dbReference type="PANTHER" id="PTHR42810:SF2">
    <property type="entry name" value="PURINE PERMEASE C1399.01C-RELATED"/>
    <property type="match status" value="1"/>
</dbReference>
<evidence type="ECO:0000256" key="3">
    <source>
        <dbReference type="ARBA" id="ARBA00022448"/>
    </source>
</evidence>
<evidence type="ECO:0000256" key="4">
    <source>
        <dbReference type="ARBA" id="ARBA00022692"/>
    </source>
</evidence>
<gene>
    <name evidence="8" type="ORF">AEA09_15355</name>
</gene>
<evidence type="ECO:0000313" key="9">
    <source>
        <dbReference type="Proteomes" id="UP000050668"/>
    </source>
</evidence>
<comment type="subcellular location">
    <subcellularLocation>
        <location evidence="1">Membrane</location>
        <topology evidence="1">Multi-pass membrane protein</topology>
    </subcellularLocation>
</comment>
<comment type="caution">
    <text evidence="8">The sequence shown here is derived from an EMBL/GenBank/DDBJ whole genome shotgun (WGS) entry which is preliminary data.</text>
</comment>
<feature type="transmembrane region" description="Helical" evidence="7">
    <location>
        <begin position="183"/>
        <end position="202"/>
    </location>
</feature>
<feature type="transmembrane region" description="Helical" evidence="7">
    <location>
        <begin position="64"/>
        <end position="83"/>
    </location>
</feature>
<sequence length="450" mass="47334">METQNNKLANDKISPTHLTVLPDEKVSVVQSALLGLQHVMAMDVYVVPFLIAMLIGLQSGQSTALIQSTFIAAGIATIIQTYFCMKLPIAQGPSYVPLGAIVGIYAASGGGELGWSSVLGASLISAILVIILGFTGLFNKIVKIFIPPIVGGTIIFVVGLSLMPVGLSDNIYNGAGATINQNIYLALIAATVLIICVMLGSFFHKKGRVFRITSVIIALIAGCIAAKFMGVLDLSAVSQAKWFSMPQIPFADFGFTFNISAIVTMVIIYIVLMAETTGTWFAVSNVIDKPLTDKQINRGVIGEGIGCFIASLLGSTPVTGYSTNAGVISITGIASRRVFVAAGAWFVLFGFSGKLAALISAIPSAVIGGVFVIVCGIIAISGLQVMKNERIGEKEMYVIAVPMILTLALTLLPDDFLYSLPTTLQYLFGSPVATAAIVAILLNKLLPSVK</sequence>
<evidence type="ECO:0000313" key="8">
    <source>
        <dbReference type="EMBL" id="KOS66881.1"/>
    </source>
</evidence>
<feature type="transmembrane region" description="Helical" evidence="7">
    <location>
        <begin position="117"/>
        <end position="138"/>
    </location>
</feature>
<proteinExistence type="inferred from homology"/>
<keyword evidence="4 7" id="KW-0812">Transmembrane</keyword>
<feature type="transmembrane region" description="Helical" evidence="7">
    <location>
        <begin position="145"/>
        <end position="163"/>
    </location>
</feature>
<reference evidence="9" key="1">
    <citation type="submission" date="2015-07" db="EMBL/GenBank/DDBJ databases">
        <title>Fjat-14205 dsm 2895.</title>
        <authorList>
            <person name="Liu B."/>
            <person name="Wang J."/>
            <person name="Zhu Y."/>
            <person name="Liu G."/>
            <person name="Chen Q."/>
            <person name="Chen Z."/>
            <person name="Lan J."/>
            <person name="Che J."/>
            <person name="Ge C."/>
            <person name="Shi H."/>
            <person name="Pan Z."/>
            <person name="Liu X."/>
        </authorList>
    </citation>
    <scope>NUCLEOTIDE SEQUENCE [LARGE SCALE GENOMIC DNA]</scope>
    <source>
        <strain evidence="9">DSM 25560</strain>
    </source>
</reference>
<organism evidence="8 9">
    <name type="scientific">Lysinibacillus contaminans</name>
    <dbReference type="NCBI Taxonomy" id="1293441"/>
    <lineage>
        <taxon>Bacteria</taxon>
        <taxon>Bacillati</taxon>
        <taxon>Bacillota</taxon>
        <taxon>Bacilli</taxon>
        <taxon>Bacillales</taxon>
        <taxon>Bacillaceae</taxon>
        <taxon>Lysinibacillus</taxon>
    </lineage>
</organism>
<keyword evidence="9" id="KW-1185">Reference proteome</keyword>
<dbReference type="RefSeq" id="WP_053584836.1">
    <property type="nucleotide sequence ID" value="NZ_LGRV01000005.1"/>
</dbReference>